<dbReference type="Gene3D" id="3.40.50.300">
    <property type="entry name" value="P-loop containing nucleotide triphosphate hydrolases"/>
    <property type="match status" value="1"/>
</dbReference>
<evidence type="ECO:0000313" key="2">
    <source>
        <dbReference type="EMBL" id="SFI94370.1"/>
    </source>
</evidence>
<dbReference type="InterPro" id="IPR027417">
    <property type="entry name" value="P-loop_NTPase"/>
</dbReference>
<feature type="compositionally biased region" description="Low complexity" evidence="1">
    <location>
        <begin position="405"/>
        <end position="415"/>
    </location>
</feature>
<dbReference type="RefSeq" id="WP_091115689.1">
    <property type="nucleotide sequence ID" value="NZ_BKAF01000052.1"/>
</dbReference>
<proteinExistence type="predicted"/>
<sequence length="428" mass="46979">MTEYADANALGLAPMGGPNEDDEDLARRLELVRDHRRQVDIEKGRILAREQAHAEIRADKVADTDFASLYLSRSQLLNMPTPQPLIDNVLPRHSYVILRGRDQSFKSFVALDWACCLATGKPWQGHTAKPTPVLYVAGEGGYGLARRIEAWEYAWSHLIDDRMLTVRNGALDLHRPGPAFDDLLDVVRRGQYGLVVIDTLRRVSGNADGNSSEMGVVVDNLDRIRQETTDGTVLAVAHTDKGDNDARGYSGIEDDADVVWSVKRDDMYLALELAKMKDGPDGRTVHLLANKTLDSLTLSATGGLPKPNTTESQIKFLDVLRASDPDGMPSGRLMSLCTAAGIGESTYYRVARELAEAGHIVNLGTQQRKVWAIPPIEDRSHDLSPQETAPDLGGSHNSHDSQPALSLTTLTLTSLKGESEREVREDPS</sequence>
<protein>
    <submittedName>
        <fullName evidence="2">AAA domain-containing protein</fullName>
    </submittedName>
</protein>
<organism evidence="2 3">
    <name type="scientific">Nocardioides psychrotolerans</name>
    <dbReference type="NCBI Taxonomy" id="1005945"/>
    <lineage>
        <taxon>Bacteria</taxon>
        <taxon>Bacillati</taxon>
        <taxon>Actinomycetota</taxon>
        <taxon>Actinomycetes</taxon>
        <taxon>Propionibacteriales</taxon>
        <taxon>Nocardioidaceae</taxon>
        <taxon>Nocardioides</taxon>
    </lineage>
</organism>
<feature type="compositionally biased region" description="Basic and acidic residues" evidence="1">
    <location>
        <begin position="417"/>
        <end position="428"/>
    </location>
</feature>
<dbReference type="Pfam" id="PF13481">
    <property type="entry name" value="AAA_25"/>
    <property type="match status" value="1"/>
</dbReference>
<feature type="region of interest" description="Disordered" evidence="1">
    <location>
        <begin position="1"/>
        <end position="21"/>
    </location>
</feature>
<name>A0A1I3MC53_9ACTN</name>
<dbReference type="AlphaFoldDB" id="A0A1I3MC53"/>
<accession>A0A1I3MC53</accession>
<evidence type="ECO:0000256" key="1">
    <source>
        <dbReference type="SAM" id="MobiDB-lite"/>
    </source>
</evidence>
<reference evidence="2 3" key="1">
    <citation type="submission" date="2016-10" db="EMBL/GenBank/DDBJ databases">
        <authorList>
            <person name="de Groot N.N."/>
        </authorList>
    </citation>
    <scope>NUCLEOTIDE SEQUENCE [LARGE SCALE GENOMIC DNA]</scope>
    <source>
        <strain evidence="2 3">CGMCC 1.11156</strain>
    </source>
</reference>
<dbReference type="OrthoDB" id="3171622at2"/>
<dbReference type="STRING" id="1005945.SAMN05216561_11539"/>
<evidence type="ECO:0000313" key="3">
    <source>
        <dbReference type="Proteomes" id="UP000198649"/>
    </source>
</evidence>
<gene>
    <name evidence="2" type="ORF">SAMN05216561_11539</name>
</gene>
<feature type="region of interest" description="Disordered" evidence="1">
    <location>
        <begin position="378"/>
        <end position="428"/>
    </location>
</feature>
<dbReference type="EMBL" id="FOQG01000015">
    <property type="protein sequence ID" value="SFI94370.1"/>
    <property type="molecule type" value="Genomic_DNA"/>
</dbReference>
<dbReference type="Proteomes" id="UP000198649">
    <property type="component" value="Unassembled WGS sequence"/>
</dbReference>
<keyword evidence="3" id="KW-1185">Reference proteome</keyword>
<dbReference type="SUPFAM" id="SSF52540">
    <property type="entry name" value="P-loop containing nucleoside triphosphate hydrolases"/>
    <property type="match status" value="1"/>
</dbReference>